<organism evidence="2 3">
    <name type="scientific">Cellulomonas soli</name>
    <dbReference type="NCBI Taxonomy" id="931535"/>
    <lineage>
        <taxon>Bacteria</taxon>
        <taxon>Bacillati</taxon>
        <taxon>Actinomycetota</taxon>
        <taxon>Actinomycetes</taxon>
        <taxon>Micrococcales</taxon>
        <taxon>Cellulomonadaceae</taxon>
        <taxon>Cellulomonas</taxon>
    </lineage>
</organism>
<dbReference type="AlphaFoldDB" id="A0A512PCF6"/>
<accession>A0A512PCF6</accession>
<comment type="caution">
    <text evidence="2">The sequence shown here is derived from an EMBL/GenBank/DDBJ whole genome shotgun (WGS) entry which is preliminary data.</text>
</comment>
<dbReference type="EMBL" id="BKAL01000004">
    <property type="protein sequence ID" value="GEP68889.1"/>
    <property type="molecule type" value="Genomic_DNA"/>
</dbReference>
<feature type="region of interest" description="Disordered" evidence="1">
    <location>
        <begin position="1"/>
        <end position="25"/>
    </location>
</feature>
<dbReference type="Proteomes" id="UP000321798">
    <property type="component" value="Unassembled WGS sequence"/>
</dbReference>
<evidence type="ECO:0000313" key="3">
    <source>
        <dbReference type="Proteomes" id="UP000321798"/>
    </source>
</evidence>
<proteinExistence type="predicted"/>
<gene>
    <name evidence="2" type="ORF">CSO01_16040</name>
</gene>
<sequence length="73" mass="8025">MTRTLQQVGAIDPGSPHGDEQLARTGHRLRHLGDGQDIRITGLRDDHSTHDLDIRSWTPVSERVRSMANSAAG</sequence>
<evidence type="ECO:0000256" key="1">
    <source>
        <dbReference type="SAM" id="MobiDB-lite"/>
    </source>
</evidence>
<evidence type="ECO:0000313" key="2">
    <source>
        <dbReference type="EMBL" id="GEP68889.1"/>
    </source>
</evidence>
<protein>
    <submittedName>
        <fullName evidence="2">Uncharacterized protein</fullName>
    </submittedName>
</protein>
<name>A0A512PCF6_9CELL</name>
<keyword evidence="3" id="KW-1185">Reference proteome</keyword>
<reference evidence="2 3" key="1">
    <citation type="submission" date="2019-07" db="EMBL/GenBank/DDBJ databases">
        <title>Whole genome shotgun sequence of Cellulomonas soli NBRC 109434.</title>
        <authorList>
            <person name="Hosoyama A."/>
            <person name="Uohara A."/>
            <person name="Ohji S."/>
            <person name="Ichikawa N."/>
        </authorList>
    </citation>
    <scope>NUCLEOTIDE SEQUENCE [LARGE SCALE GENOMIC DNA]</scope>
    <source>
        <strain evidence="2 3">NBRC 109434</strain>
    </source>
</reference>